<proteinExistence type="predicted"/>
<comment type="caution">
    <text evidence="4">The sequence shown here is derived from an EMBL/GenBank/DDBJ whole genome shotgun (WGS) entry which is preliminary data.</text>
</comment>
<feature type="domain" description="Protein-glutamine gamma-glutamyltransferase-like C-terminal" evidence="3">
    <location>
        <begin position="147"/>
        <end position="216"/>
    </location>
</feature>
<keyword evidence="2" id="KW-0812">Transmembrane</keyword>
<gene>
    <name evidence="4" type="ORF">AVL62_02955</name>
</gene>
<dbReference type="OrthoDB" id="5198230at2"/>
<protein>
    <recommendedName>
        <fullName evidence="3">Protein-glutamine gamma-glutamyltransferase-like C-terminal domain-containing protein</fullName>
    </recommendedName>
</protein>
<name>A0A0W8I6A9_9MICO</name>
<keyword evidence="2" id="KW-1133">Transmembrane helix</keyword>
<evidence type="ECO:0000259" key="3">
    <source>
        <dbReference type="Pfam" id="PF13559"/>
    </source>
</evidence>
<feature type="compositionally biased region" description="Basic and acidic residues" evidence="1">
    <location>
        <begin position="228"/>
        <end position="237"/>
    </location>
</feature>
<evidence type="ECO:0000313" key="5">
    <source>
        <dbReference type="Proteomes" id="UP000054837"/>
    </source>
</evidence>
<feature type="region of interest" description="Disordered" evidence="1">
    <location>
        <begin position="228"/>
        <end position="252"/>
    </location>
</feature>
<evidence type="ECO:0000256" key="1">
    <source>
        <dbReference type="SAM" id="MobiDB-lite"/>
    </source>
</evidence>
<dbReference type="Pfam" id="PF13559">
    <property type="entry name" value="DUF4129"/>
    <property type="match status" value="1"/>
</dbReference>
<dbReference type="AlphaFoldDB" id="A0A0W8I6A9"/>
<organism evidence="4 5">
    <name type="scientific">Serinicoccus chungangensis</name>
    <dbReference type="NCBI Taxonomy" id="767452"/>
    <lineage>
        <taxon>Bacteria</taxon>
        <taxon>Bacillati</taxon>
        <taxon>Actinomycetota</taxon>
        <taxon>Actinomycetes</taxon>
        <taxon>Micrococcales</taxon>
        <taxon>Ornithinimicrobiaceae</taxon>
        <taxon>Serinicoccus</taxon>
    </lineage>
</organism>
<accession>A0A0W8I6A9</accession>
<dbReference type="InterPro" id="IPR025403">
    <property type="entry name" value="TgpA-like_C"/>
</dbReference>
<evidence type="ECO:0000313" key="4">
    <source>
        <dbReference type="EMBL" id="KUG53740.1"/>
    </source>
</evidence>
<keyword evidence="5" id="KW-1185">Reference proteome</keyword>
<feature type="transmembrane region" description="Helical" evidence="2">
    <location>
        <begin position="80"/>
        <end position="101"/>
    </location>
</feature>
<sequence length="252" mass="27019">MRRGTGSTSGVVLAVLAAVAGLSLLLWSSSSGGPLLGPPTGTWEPEIDLPPPLPVAEQTAATAAPSESRPPPQEGWPVDWLLVGALLLVVVVVLLVVRALLARGRGDDEPLGMEEDEELAALLEASGDDVRYRALAEGDPRNAVVACWVALEEAVRRSGLPDNPAETASELTRRVLGRWQVDETSIRTLSEAYREARFSRHPVSEQQREQAVAALDRIHDDLRRRALAEQERAREQAAARAPSDGEGEGGQP</sequence>
<dbReference type="EMBL" id="LQBL01000028">
    <property type="protein sequence ID" value="KUG53740.1"/>
    <property type="molecule type" value="Genomic_DNA"/>
</dbReference>
<dbReference type="STRING" id="767452.AVL62_02955"/>
<keyword evidence="2" id="KW-0472">Membrane</keyword>
<dbReference type="RefSeq" id="WP_058891747.1">
    <property type="nucleotide sequence ID" value="NZ_LQBL01000028.1"/>
</dbReference>
<reference evidence="4 5" key="1">
    <citation type="submission" date="2015-12" db="EMBL/GenBank/DDBJ databases">
        <title>Serinicoccus chungangenesis strain CD08_5 genome sequencing and assembly.</title>
        <authorList>
            <person name="Chander A.M."/>
            <person name="Kaur G."/>
            <person name="Nair G.R."/>
            <person name="Dhawan D.K."/>
            <person name="Kochhar R.K."/>
            <person name="Mayilraj S."/>
            <person name="Bhadada S.K."/>
        </authorList>
    </citation>
    <scope>NUCLEOTIDE SEQUENCE [LARGE SCALE GENOMIC DNA]</scope>
    <source>
        <strain evidence="4 5">CD08_5</strain>
    </source>
</reference>
<evidence type="ECO:0000256" key="2">
    <source>
        <dbReference type="SAM" id="Phobius"/>
    </source>
</evidence>
<dbReference type="Proteomes" id="UP000054837">
    <property type="component" value="Unassembled WGS sequence"/>
</dbReference>